<dbReference type="InterPro" id="IPR016007">
    <property type="entry name" value="Alpha_rhamnosid"/>
</dbReference>
<dbReference type="PANTHER" id="PTHR33307:SF6">
    <property type="entry name" value="ALPHA-RHAMNOSIDASE (EUROFUNG)-RELATED"/>
    <property type="match status" value="1"/>
</dbReference>
<evidence type="ECO:0000313" key="8">
    <source>
        <dbReference type="EMBL" id="KUK23441.1"/>
    </source>
</evidence>
<evidence type="ECO:0000259" key="5">
    <source>
        <dbReference type="Pfam" id="PF08531"/>
    </source>
</evidence>
<dbReference type="PANTHER" id="PTHR33307">
    <property type="entry name" value="ALPHA-RHAMNOSIDASE (EUROFUNG)"/>
    <property type="match status" value="1"/>
</dbReference>
<keyword evidence="3" id="KW-0378">Hydrolase</keyword>
<dbReference type="InterPro" id="IPR013737">
    <property type="entry name" value="Bac_rhamnosid_N"/>
</dbReference>
<comment type="caution">
    <text evidence="8">The sequence shown here is derived from an EMBL/GenBank/DDBJ whole genome shotgun (WGS) entry which is preliminary data.</text>
</comment>
<dbReference type="Gene3D" id="2.60.120.260">
    <property type="entry name" value="Galactose-binding domain-like"/>
    <property type="match status" value="2"/>
</dbReference>
<dbReference type="GO" id="GO:0030596">
    <property type="term" value="F:alpha-L-rhamnosidase activity"/>
    <property type="evidence" value="ECO:0007669"/>
    <property type="project" value="UniProtKB-EC"/>
</dbReference>
<dbReference type="Gene3D" id="2.60.420.10">
    <property type="entry name" value="Maltose phosphorylase, domain 3"/>
    <property type="match status" value="1"/>
</dbReference>
<feature type="domain" description="Alpha-L-rhamnosidase C-terminal" evidence="7">
    <location>
        <begin position="818"/>
        <end position="893"/>
    </location>
</feature>
<dbReference type="Pfam" id="PF08531">
    <property type="entry name" value="Bac_rhamnosid_N"/>
    <property type="match status" value="1"/>
</dbReference>
<dbReference type="SUPFAM" id="SSF49785">
    <property type="entry name" value="Galactose-binding domain-like"/>
    <property type="match status" value="1"/>
</dbReference>
<protein>
    <recommendedName>
        <fullName evidence="2">alpha-L-rhamnosidase</fullName>
        <ecNumber evidence="2">3.2.1.40</ecNumber>
    </recommendedName>
</protein>
<evidence type="ECO:0000256" key="3">
    <source>
        <dbReference type="ARBA" id="ARBA00022801"/>
    </source>
</evidence>
<dbReference type="Gene3D" id="1.50.10.10">
    <property type="match status" value="1"/>
</dbReference>
<evidence type="ECO:0000259" key="6">
    <source>
        <dbReference type="Pfam" id="PF17389"/>
    </source>
</evidence>
<dbReference type="Pfam" id="PF25788">
    <property type="entry name" value="Ig_Rha78A_N"/>
    <property type="match status" value="1"/>
</dbReference>
<name>A0A117L2R6_9THEM</name>
<dbReference type="Pfam" id="PF17390">
    <property type="entry name" value="Bac_rhamnosid_C"/>
    <property type="match status" value="1"/>
</dbReference>
<reference evidence="8 9" key="1">
    <citation type="journal article" date="2015" name="MBio">
        <title>Genome-Resolved Metagenomic Analysis Reveals Roles for Candidate Phyla and Other Microbial Community Members in Biogeochemical Transformations in Oil Reservoirs.</title>
        <authorList>
            <person name="Hu P."/>
            <person name="Tom L."/>
            <person name="Singh A."/>
            <person name="Thomas B.C."/>
            <person name="Baker B.J."/>
            <person name="Piceno Y.M."/>
            <person name="Andersen G.L."/>
            <person name="Banfield J.F."/>
        </authorList>
    </citation>
    <scope>NUCLEOTIDE SEQUENCE [LARGE SCALE GENOMIC DNA]</scope>
    <source>
        <strain evidence="8">46_26</strain>
    </source>
</reference>
<dbReference type="InterPro" id="IPR008979">
    <property type="entry name" value="Galactose-bd-like_sf"/>
</dbReference>
<dbReference type="PIRSF" id="PIRSF010631">
    <property type="entry name" value="A-rhamnsds"/>
    <property type="match status" value="1"/>
</dbReference>
<proteinExistence type="predicted"/>
<evidence type="ECO:0000259" key="7">
    <source>
        <dbReference type="Pfam" id="PF17390"/>
    </source>
</evidence>
<evidence type="ECO:0000259" key="4">
    <source>
        <dbReference type="Pfam" id="PF05592"/>
    </source>
</evidence>
<dbReference type="PATRIC" id="fig|93930.3.peg.1306"/>
<dbReference type="InterPro" id="IPR008928">
    <property type="entry name" value="6-hairpin_glycosidase_sf"/>
</dbReference>
<feature type="domain" description="Alpha-L-rhamnosidase six-hairpin glycosidase" evidence="6">
    <location>
        <begin position="465"/>
        <end position="815"/>
    </location>
</feature>
<dbReference type="AlphaFoldDB" id="A0A117L2R6"/>
<comment type="catalytic activity">
    <reaction evidence="1">
        <text>Hydrolysis of terminal non-reducing alpha-L-rhamnose residues in alpha-L-rhamnosides.</text>
        <dbReference type="EC" id="3.2.1.40"/>
    </reaction>
</comment>
<accession>A0A117L2R6</accession>
<gene>
    <name evidence="8" type="ORF">XD57_0462</name>
</gene>
<evidence type="ECO:0000313" key="9">
    <source>
        <dbReference type="Proteomes" id="UP000058636"/>
    </source>
</evidence>
<dbReference type="EC" id="3.2.1.40" evidence="2"/>
<dbReference type="SMR" id="A0A117L2R6"/>
<dbReference type="GO" id="GO:0005975">
    <property type="term" value="P:carbohydrate metabolic process"/>
    <property type="evidence" value="ECO:0007669"/>
    <property type="project" value="InterPro"/>
</dbReference>
<dbReference type="EMBL" id="LGFG01000024">
    <property type="protein sequence ID" value="KUK23441.1"/>
    <property type="molecule type" value="Genomic_DNA"/>
</dbReference>
<dbReference type="Gene3D" id="2.60.40.10">
    <property type="entry name" value="Immunoglobulins"/>
    <property type="match status" value="1"/>
</dbReference>
<dbReference type="InterPro" id="IPR013783">
    <property type="entry name" value="Ig-like_fold"/>
</dbReference>
<dbReference type="Proteomes" id="UP000058636">
    <property type="component" value="Unassembled WGS sequence"/>
</dbReference>
<dbReference type="InterPro" id="IPR035398">
    <property type="entry name" value="Bac_rhamnosid_C"/>
</dbReference>
<dbReference type="Pfam" id="PF05592">
    <property type="entry name" value="Bac_rhamnosid"/>
    <property type="match status" value="1"/>
</dbReference>
<dbReference type="SUPFAM" id="SSF48208">
    <property type="entry name" value="Six-hairpin glycosidases"/>
    <property type="match status" value="1"/>
</dbReference>
<sequence>MLLHENHNSTIISIFYVPDWLYERSYYDKFMIDKEQKRGDKMIQACDLRCEYLTSPVLGLDVIPRFSWRLKGNGKKQTRYKIIVSDNFDDIERGIGNVWESEKDSSKNLNIEYEGPKLKAYKGYYWRVKLWDEKEEGPWSVTGYFEMGPLGDWKGKWITMPSPLSFKDPAHRHELFYAMYFRKEFLLNKEIEKARVYVSGLGVYELYLNGRRVGNNVLDPAPTDYKKVALYSTYDVTQYLTTGKNSIGVILGNGRHIRDYGYSKPKLYLQLLVFYKDGSREFICSDETWKVSHGPLKENGIYFGEVYDARDEISGWDSPGFDDRNWSEVEIVEGPSLKAQLIPVIRVCEVIKPKRLWLSSRGTFIVDFGKNISGWVKLRVNNGKRGEKIIIRYAEVLDPSMDRLDTRNLRLARATDEYILKGQGVEIYEPRFTYHGFRYVEVEDYPGTLTSDNIEAMFVHTDVEKVGDFACSSELLNKIHSCVVNSQLANLMGIPTDCPQRDERMGWLGDAQLTVEEAMYNFDMAAFYTKYLMDIKLSQKEDGSISDVAPPYWKRYPSDPAWGTAYATILWYLYFFYEDRRVLEEHYDSLKRYVEFLRKNSPNHLTKLGQHGDWCPPGDKFPKRTPLILTSTWYYYHDTLILSEIAKILGKKEDEHEYRKLAGEIKEAFNRHFLRKVEDHTGRIVCFYRGIKLSPKDRIPTTQTCNVLPLWNKMVPEECREDVFRTLERLIEVDNDTHFDTGIVGTRYILEVLSENGRKDLALKLLLKEDYPSFGYMIRNGATTLWERWEKLEGIGMNSHNHVMLGSVDTWFYKYLAGIKPVAPGWKRVRIEPYFPNQIDFVLARINTPKGLLEISWKKQGEKYEVQVTISPNMVGTFVAPDGFKVSAVNNKQVDHRSTFEIEAGVYNIILERVREC</sequence>
<dbReference type="InterPro" id="IPR012341">
    <property type="entry name" value="6hp_glycosidase-like_sf"/>
</dbReference>
<evidence type="ECO:0000256" key="2">
    <source>
        <dbReference type="ARBA" id="ARBA00012652"/>
    </source>
</evidence>
<dbReference type="InterPro" id="IPR035396">
    <property type="entry name" value="Bac_rhamnosid6H"/>
</dbReference>
<feature type="domain" description="Bacterial alpha-L-rhamnosidase N-terminal" evidence="5">
    <location>
        <begin position="189"/>
        <end position="348"/>
    </location>
</feature>
<organism evidence="8 9">
    <name type="scientific">Thermotoga petrophila</name>
    <dbReference type="NCBI Taxonomy" id="93929"/>
    <lineage>
        <taxon>Bacteria</taxon>
        <taxon>Thermotogati</taxon>
        <taxon>Thermotogota</taxon>
        <taxon>Thermotogae</taxon>
        <taxon>Thermotogales</taxon>
        <taxon>Thermotogaceae</taxon>
        <taxon>Thermotoga</taxon>
    </lineage>
</organism>
<dbReference type="InterPro" id="IPR008902">
    <property type="entry name" value="Rhamnosid_concanavalin"/>
</dbReference>
<feature type="domain" description="Alpha-L-rhamnosidase concanavalin-like" evidence="4">
    <location>
        <begin position="361"/>
        <end position="460"/>
    </location>
</feature>
<evidence type="ECO:0000256" key="1">
    <source>
        <dbReference type="ARBA" id="ARBA00001445"/>
    </source>
</evidence>
<dbReference type="Pfam" id="PF17389">
    <property type="entry name" value="Bac_rhamnosid6H"/>
    <property type="match status" value="1"/>
</dbReference>